<dbReference type="Pfam" id="PF00440">
    <property type="entry name" value="TetR_N"/>
    <property type="match status" value="1"/>
</dbReference>
<proteinExistence type="predicted"/>
<sequence>MTASAPPRSRLSAEERRRKILEAAIRLFSQKGFQGTTVRDLARQAGVSEAMLYQHFPSKEALYHAILEGKVEEMRSAWDLDWGALGDVPTVLRRVVRSFLQRHASDPAFVRIVLFSALEGHELARDFVRGPRARFLELLSSYLRKGMNDGTVRDLDGDLAARLLIGMAHYVVLLREVFGEGFTKGLDLEDLSDAIADVFWRGIRGEDPEGRE</sequence>
<dbReference type="PRINTS" id="PR00455">
    <property type="entry name" value="HTHTETR"/>
</dbReference>
<feature type="domain" description="HTH tetR-type" evidence="5">
    <location>
        <begin position="14"/>
        <end position="74"/>
    </location>
</feature>
<dbReference type="RefSeq" id="WP_073038594.1">
    <property type="nucleotide sequence ID" value="NZ_FQVB01000015.1"/>
</dbReference>
<keyword evidence="7" id="KW-1185">Reference proteome</keyword>
<protein>
    <submittedName>
        <fullName evidence="6">Transcriptional regulator, TetR family</fullName>
    </submittedName>
</protein>
<accession>A0A1M5AMF3</accession>
<dbReference type="GO" id="GO:0003700">
    <property type="term" value="F:DNA-binding transcription factor activity"/>
    <property type="evidence" value="ECO:0007669"/>
    <property type="project" value="TreeGrafter"/>
</dbReference>
<reference evidence="7" key="1">
    <citation type="submission" date="2016-11" db="EMBL/GenBank/DDBJ databases">
        <authorList>
            <person name="Varghese N."/>
            <person name="Submissions S."/>
        </authorList>
    </citation>
    <scope>NUCLEOTIDE SEQUENCE [LARGE SCALE GENOMIC DNA]</scope>
    <source>
        <strain evidence="7">DSM 9756</strain>
    </source>
</reference>
<dbReference type="Pfam" id="PF17932">
    <property type="entry name" value="TetR_C_24"/>
    <property type="match status" value="1"/>
</dbReference>
<evidence type="ECO:0000313" key="7">
    <source>
        <dbReference type="Proteomes" id="UP000184076"/>
    </source>
</evidence>
<dbReference type="Proteomes" id="UP000184076">
    <property type="component" value="Unassembled WGS sequence"/>
</dbReference>
<dbReference type="InterPro" id="IPR001647">
    <property type="entry name" value="HTH_TetR"/>
</dbReference>
<dbReference type="InterPro" id="IPR036271">
    <property type="entry name" value="Tet_transcr_reg_TetR-rel_C_sf"/>
</dbReference>
<name>A0A1M5AMF3_9BACT</name>
<dbReference type="EMBL" id="FQVB01000015">
    <property type="protein sequence ID" value="SHF31277.1"/>
    <property type="molecule type" value="Genomic_DNA"/>
</dbReference>
<feature type="DNA-binding region" description="H-T-H motif" evidence="4">
    <location>
        <begin position="37"/>
        <end position="56"/>
    </location>
</feature>
<dbReference type="STRING" id="1121391.SAMN02745206_01725"/>
<dbReference type="Gene3D" id="1.10.10.60">
    <property type="entry name" value="Homeodomain-like"/>
    <property type="match status" value="1"/>
</dbReference>
<dbReference type="PROSITE" id="PS50977">
    <property type="entry name" value="HTH_TETR_2"/>
    <property type="match status" value="1"/>
</dbReference>
<gene>
    <name evidence="6" type="ORF">SAMN02745206_01725</name>
</gene>
<dbReference type="InterPro" id="IPR023772">
    <property type="entry name" value="DNA-bd_HTH_TetR-type_CS"/>
</dbReference>
<evidence type="ECO:0000256" key="3">
    <source>
        <dbReference type="ARBA" id="ARBA00023163"/>
    </source>
</evidence>
<evidence type="ECO:0000256" key="1">
    <source>
        <dbReference type="ARBA" id="ARBA00023015"/>
    </source>
</evidence>
<dbReference type="FunFam" id="1.10.10.60:FF:000141">
    <property type="entry name" value="TetR family transcriptional regulator"/>
    <property type="match status" value="1"/>
</dbReference>
<dbReference type="PANTHER" id="PTHR30055:SF223">
    <property type="entry name" value="HTH-TYPE TRANSCRIPTIONAL REGULATOR UIDR"/>
    <property type="match status" value="1"/>
</dbReference>
<organism evidence="6 7">
    <name type="scientific">Desulfacinum infernum DSM 9756</name>
    <dbReference type="NCBI Taxonomy" id="1121391"/>
    <lineage>
        <taxon>Bacteria</taxon>
        <taxon>Pseudomonadati</taxon>
        <taxon>Thermodesulfobacteriota</taxon>
        <taxon>Syntrophobacteria</taxon>
        <taxon>Syntrophobacterales</taxon>
        <taxon>Syntrophobacteraceae</taxon>
        <taxon>Desulfacinum</taxon>
    </lineage>
</organism>
<dbReference type="InterPro" id="IPR041490">
    <property type="entry name" value="KstR2_TetR_C"/>
</dbReference>
<evidence type="ECO:0000313" key="6">
    <source>
        <dbReference type="EMBL" id="SHF31277.1"/>
    </source>
</evidence>
<dbReference type="InterPro" id="IPR050109">
    <property type="entry name" value="HTH-type_TetR-like_transc_reg"/>
</dbReference>
<dbReference type="SUPFAM" id="SSF48498">
    <property type="entry name" value="Tetracyclin repressor-like, C-terminal domain"/>
    <property type="match status" value="1"/>
</dbReference>
<dbReference type="Gene3D" id="1.10.357.10">
    <property type="entry name" value="Tetracycline Repressor, domain 2"/>
    <property type="match status" value="1"/>
</dbReference>
<dbReference type="GO" id="GO:0000976">
    <property type="term" value="F:transcription cis-regulatory region binding"/>
    <property type="evidence" value="ECO:0007669"/>
    <property type="project" value="TreeGrafter"/>
</dbReference>
<dbReference type="AlphaFoldDB" id="A0A1M5AMF3"/>
<dbReference type="InterPro" id="IPR009057">
    <property type="entry name" value="Homeodomain-like_sf"/>
</dbReference>
<dbReference type="SUPFAM" id="SSF46689">
    <property type="entry name" value="Homeodomain-like"/>
    <property type="match status" value="1"/>
</dbReference>
<evidence type="ECO:0000256" key="4">
    <source>
        <dbReference type="PROSITE-ProRule" id="PRU00335"/>
    </source>
</evidence>
<keyword evidence="2 4" id="KW-0238">DNA-binding</keyword>
<dbReference type="PROSITE" id="PS01081">
    <property type="entry name" value="HTH_TETR_1"/>
    <property type="match status" value="1"/>
</dbReference>
<dbReference type="PANTHER" id="PTHR30055">
    <property type="entry name" value="HTH-TYPE TRANSCRIPTIONAL REGULATOR RUTR"/>
    <property type="match status" value="1"/>
</dbReference>
<keyword evidence="3" id="KW-0804">Transcription</keyword>
<evidence type="ECO:0000256" key="2">
    <source>
        <dbReference type="ARBA" id="ARBA00023125"/>
    </source>
</evidence>
<evidence type="ECO:0000259" key="5">
    <source>
        <dbReference type="PROSITE" id="PS50977"/>
    </source>
</evidence>
<keyword evidence="1" id="KW-0805">Transcription regulation</keyword>